<dbReference type="EMBL" id="UOEI01000122">
    <property type="protein sequence ID" value="VAV94304.1"/>
    <property type="molecule type" value="Genomic_DNA"/>
</dbReference>
<protein>
    <recommendedName>
        <fullName evidence="1">Metallo-beta-lactamase domain-containing protein</fullName>
    </recommendedName>
</protein>
<dbReference type="PANTHER" id="PTHR46018">
    <property type="entry name" value="ZINC PHOSPHODIESTERASE ELAC PROTEIN 1"/>
    <property type="match status" value="1"/>
</dbReference>
<name>A0A3B0RL87_9ZZZZ</name>
<dbReference type="InterPro" id="IPR001279">
    <property type="entry name" value="Metallo-B-lactamas"/>
</dbReference>
<dbReference type="CDD" id="cd07716">
    <property type="entry name" value="RNaseZ_short-form-like_MBL-fold"/>
    <property type="match status" value="1"/>
</dbReference>
<proteinExistence type="predicted"/>
<dbReference type="InterPro" id="IPR036866">
    <property type="entry name" value="RibonucZ/Hydroxyglut_hydro"/>
</dbReference>
<dbReference type="AlphaFoldDB" id="A0A3B0RL87"/>
<dbReference type="Gene3D" id="3.60.15.10">
    <property type="entry name" value="Ribonuclease Z/Hydroxyacylglutathione hydrolase-like"/>
    <property type="match status" value="1"/>
</dbReference>
<dbReference type="SUPFAM" id="SSF56281">
    <property type="entry name" value="Metallo-hydrolase/oxidoreductase"/>
    <property type="match status" value="1"/>
</dbReference>
<dbReference type="PANTHER" id="PTHR46018:SF4">
    <property type="entry name" value="METALLO-HYDROLASE YHFI-RELATED"/>
    <property type="match status" value="1"/>
</dbReference>
<evidence type="ECO:0000259" key="1">
    <source>
        <dbReference type="SMART" id="SM00849"/>
    </source>
</evidence>
<reference evidence="2" key="1">
    <citation type="submission" date="2018-06" db="EMBL/GenBank/DDBJ databases">
        <authorList>
            <person name="Zhirakovskaya E."/>
        </authorList>
    </citation>
    <scope>NUCLEOTIDE SEQUENCE</scope>
</reference>
<sequence length="253" mass="26313">MKLTVLGSTAGAPSRTNPASGYLIEHGKTSIWLDAGTGTFMELAQRIDPGTLDAVVISHVHVDHCADLYGLYGYLAFGPSGDVPVKVFVPPGAAAHLASFARATEEHVFNVVLDIEEVAPGSEVSVDDVTIRFGDAIHPVSALVTRIDAGGASLVYSGDTGPGGDLLAIAAGADVLLCEASIIGVRDERTYEYHLTAIEAGETAAEAGVGRLILTHIGALMNPQDSVDEASEVFSGQIAYAAHEAVFEIEGRE</sequence>
<evidence type="ECO:0000313" key="2">
    <source>
        <dbReference type="EMBL" id="VAV94304.1"/>
    </source>
</evidence>
<feature type="domain" description="Metallo-beta-lactamase" evidence="1">
    <location>
        <begin position="18"/>
        <end position="194"/>
    </location>
</feature>
<gene>
    <name evidence="2" type="ORF">MNBD_ACTINO01-1557</name>
</gene>
<dbReference type="Pfam" id="PF12706">
    <property type="entry name" value="Lactamase_B_2"/>
    <property type="match status" value="1"/>
</dbReference>
<dbReference type="SMART" id="SM00849">
    <property type="entry name" value="Lactamase_B"/>
    <property type="match status" value="1"/>
</dbReference>
<accession>A0A3B0RL87</accession>
<organism evidence="2">
    <name type="scientific">hydrothermal vent metagenome</name>
    <dbReference type="NCBI Taxonomy" id="652676"/>
    <lineage>
        <taxon>unclassified sequences</taxon>
        <taxon>metagenomes</taxon>
        <taxon>ecological metagenomes</taxon>
    </lineage>
</organism>
<dbReference type="GO" id="GO:0042781">
    <property type="term" value="F:3'-tRNA processing endoribonuclease activity"/>
    <property type="evidence" value="ECO:0007669"/>
    <property type="project" value="TreeGrafter"/>
</dbReference>